<protein>
    <recommendedName>
        <fullName evidence="4">HNH domain-containing protein</fullName>
    </recommendedName>
</protein>
<sequence length="334" mass="38773">MNGMTNAFFVASSVPIAVAWFFTFVARESRRSENSTDTPFFVEHALIQTIAEPGRNCVRRHTRNGSPAIHVVMNDTGEHPAEAFAPSGELWWNLQYWPGTHTRFGQEARLSAWLWFTREVGDVFTLPEAKAELGEDLASDSQHFDRRLRELRRVDWLIPSGRDGGNGLRPEQYRLEYKGVRWWIPEERRGVKRFAPPSTIRRYVLERDGARCVLCGIGSRESYPGEPNTVARLTIGHRVPQERLRQYGQRDNIDIWRTECARCNEEVRDSAPDPQTYEEVMASVKTLTISEKSQLRDWVTRGERVRTALDRAYDQVRMLRESDRVRVLAYVERF</sequence>
<keyword evidence="1" id="KW-0812">Transmembrane</keyword>
<evidence type="ECO:0008006" key="4">
    <source>
        <dbReference type="Google" id="ProtNLM"/>
    </source>
</evidence>
<accession>A0AAJ5VER0</accession>
<dbReference type="RefSeq" id="WP_275093862.1">
    <property type="nucleotide sequence ID" value="NZ_CP118606.1"/>
</dbReference>
<evidence type="ECO:0000313" key="3">
    <source>
        <dbReference type="Proteomes" id="UP001214756"/>
    </source>
</evidence>
<keyword evidence="1" id="KW-0472">Membrane</keyword>
<dbReference type="Proteomes" id="UP001214756">
    <property type="component" value="Chromosome"/>
</dbReference>
<feature type="transmembrane region" description="Helical" evidence="1">
    <location>
        <begin position="6"/>
        <end position="26"/>
    </location>
</feature>
<dbReference type="EMBL" id="CP118606">
    <property type="protein sequence ID" value="WEF22850.1"/>
    <property type="molecule type" value="Genomic_DNA"/>
</dbReference>
<organism evidence="2 3">
    <name type="scientific">Microbacterium maritypicum</name>
    <name type="common">Microbacterium liquefaciens</name>
    <dbReference type="NCBI Taxonomy" id="33918"/>
    <lineage>
        <taxon>Bacteria</taxon>
        <taxon>Bacillati</taxon>
        <taxon>Actinomycetota</taxon>
        <taxon>Actinomycetes</taxon>
        <taxon>Micrococcales</taxon>
        <taxon>Microbacteriaceae</taxon>
        <taxon>Microbacterium</taxon>
    </lineage>
</organism>
<dbReference type="AlphaFoldDB" id="A0AAJ5VER0"/>
<dbReference type="Gene3D" id="1.10.30.50">
    <property type="match status" value="1"/>
</dbReference>
<evidence type="ECO:0000313" key="2">
    <source>
        <dbReference type="EMBL" id="WEF22850.1"/>
    </source>
</evidence>
<reference evidence="2" key="1">
    <citation type="submission" date="2023-02" db="EMBL/GenBank/DDBJ databases">
        <title>Genome sequence of Microbacterium liquefaciens B1075.</title>
        <authorList>
            <person name="Cao J."/>
            <person name="Li X."/>
        </authorList>
    </citation>
    <scope>NUCLEOTIDE SEQUENCE</scope>
    <source>
        <strain evidence="2">B1075</strain>
    </source>
</reference>
<keyword evidence="1" id="KW-1133">Transmembrane helix</keyword>
<gene>
    <name evidence="2" type="ORF">PWF71_01110</name>
</gene>
<evidence type="ECO:0000256" key="1">
    <source>
        <dbReference type="SAM" id="Phobius"/>
    </source>
</evidence>
<proteinExistence type="predicted"/>
<name>A0AAJ5VER0_MICMQ</name>